<proteinExistence type="predicted"/>
<evidence type="ECO:0000313" key="1">
    <source>
        <dbReference type="EMBL" id="CAG6636478.1"/>
    </source>
</evidence>
<reference evidence="1" key="1">
    <citation type="submission" date="2021-05" db="EMBL/GenBank/DDBJ databases">
        <authorList>
            <person name="Alioto T."/>
            <person name="Alioto T."/>
            <person name="Gomez Garrido J."/>
        </authorList>
    </citation>
    <scope>NUCLEOTIDE SEQUENCE</scope>
</reference>
<dbReference type="AlphaFoldDB" id="A0A8D8VUT1"/>
<sequence>MPLALLKEVYHALVQSALEYGVCGYGRADKTLKKSLEVIQNSLLKIIYRKNKRYSTSALYKNMKVLNLNNLFFKNICTHVYQNKNTLIKYKEHNYKLRTPNIQMDRFRTTKGQHAVNYIGIKLYSTIPQKIKNHENDKKFKLELKGWLKKVQGN</sequence>
<protein>
    <submittedName>
        <fullName evidence="1">Uncharacterized protein</fullName>
    </submittedName>
</protein>
<organism evidence="1">
    <name type="scientific">Cacopsylla melanoneura</name>
    <dbReference type="NCBI Taxonomy" id="428564"/>
    <lineage>
        <taxon>Eukaryota</taxon>
        <taxon>Metazoa</taxon>
        <taxon>Ecdysozoa</taxon>
        <taxon>Arthropoda</taxon>
        <taxon>Hexapoda</taxon>
        <taxon>Insecta</taxon>
        <taxon>Pterygota</taxon>
        <taxon>Neoptera</taxon>
        <taxon>Paraneoptera</taxon>
        <taxon>Hemiptera</taxon>
        <taxon>Sternorrhyncha</taxon>
        <taxon>Psylloidea</taxon>
        <taxon>Psyllidae</taxon>
        <taxon>Psyllinae</taxon>
        <taxon>Cacopsylla</taxon>
    </lineage>
</organism>
<accession>A0A8D8VUT1</accession>
<dbReference type="EMBL" id="HBUF01094401">
    <property type="protein sequence ID" value="CAG6636478.1"/>
    <property type="molecule type" value="Transcribed_RNA"/>
</dbReference>
<name>A0A8D8VUT1_9HEMI</name>